<evidence type="ECO:0000256" key="2">
    <source>
        <dbReference type="ARBA" id="ARBA00022676"/>
    </source>
</evidence>
<dbReference type="EMBL" id="JABWDY010027330">
    <property type="protein sequence ID" value="KAF5187958.1"/>
    <property type="molecule type" value="Genomic_DNA"/>
</dbReference>
<accession>A0A7J6VTP6</accession>
<dbReference type="Gene3D" id="3.40.50.2000">
    <property type="entry name" value="Glycogen Phosphorylase B"/>
    <property type="match status" value="2"/>
</dbReference>
<dbReference type="PANTHER" id="PTHR11926">
    <property type="entry name" value="GLUCOSYL/GLUCURONOSYL TRANSFERASES"/>
    <property type="match status" value="1"/>
</dbReference>
<protein>
    <submittedName>
        <fullName evidence="4">Udp-glycosyltransferase 84b1</fullName>
    </submittedName>
</protein>
<dbReference type="PANTHER" id="PTHR11926:SF1441">
    <property type="entry name" value="GLYCOSYLTRANSFERASE"/>
    <property type="match status" value="1"/>
</dbReference>
<sequence>MDVQDGGKKEIHVLLVAFASQGHLNPILRLGKRLALKGLAVTIATTDVARQRLVSSNNIPSSTTTTDAVSITVDFNTYISIEFFSDGWDHYGQSSSLDNYMDCIGKFGPKNLSSLMDNWSQGGQRRFSCIINNPFVPWVADVAAEHGIPCAMLWIQPCSLYAIYYRFYNNLNTFPLSEDPNMSINLPGLPLLRYEDLPSFVLPTNPFGSFPKLLSDMFKSMEKLKWVLGTSFYELEKDAVESMAELCPIRPIGPLVPSLLLGDEESNDIGVDMWKPDETCINWLDTKPNSTVIYVSLGSITVLSAKQMKELAFGLKNSKRSFLWVVKPSESPTTEDEGKLPTGFIEDVEGQGLVVRWCPQTKVLIHPAISCFITHCGWNSTLEVVASGVPVIGFPQWSDQPTNAKLITDVFQTGIRFKPDHDGLVNKEEVEGCIDEILDGPKAEEFRKRGLELKNAARKAVMDGGSSDRHIQMFIDELISQDSIPLMSSTATE</sequence>
<dbReference type="Pfam" id="PF00201">
    <property type="entry name" value="UDPGT"/>
    <property type="match status" value="1"/>
</dbReference>
<dbReference type="FunFam" id="3.40.50.2000:FF:000101">
    <property type="entry name" value="Glycosyltransferase"/>
    <property type="match status" value="1"/>
</dbReference>
<comment type="caution">
    <text evidence="4">The sequence shown here is derived from an EMBL/GenBank/DDBJ whole genome shotgun (WGS) entry which is preliminary data.</text>
</comment>
<comment type="similarity">
    <text evidence="1">Belongs to the UDP-glycosyltransferase family.</text>
</comment>
<dbReference type="GO" id="GO:0080043">
    <property type="term" value="F:quercetin 3-O-glucosyltransferase activity"/>
    <property type="evidence" value="ECO:0007669"/>
    <property type="project" value="TreeGrafter"/>
</dbReference>
<dbReference type="FunFam" id="3.40.50.2000:FF:000019">
    <property type="entry name" value="Glycosyltransferase"/>
    <property type="match status" value="1"/>
</dbReference>
<evidence type="ECO:0000313" key="4">
    <source>
        <dbReference type="EMBL" id="KAF5187958.1"/>
    </source>
</evidence>
<evidence type="ECO:0000256" key="3">
    <source>
        <dbReference type="ARBA" id="ARBA00022679"/>
    </source>
</evidence>
<keyword evidence="2" id="KW-0328">Glycosyltransferase</keyword>
<gene>
    <name evidence="4" type="ORF">FRX31_022455</name>
</gene>
<evidence type="ECO:0000256" key="1">
    <source>
        <dbReference type="ARBA" id="ARBA00009995"/>
    </source>
</evidence>
<evidence type="ECO:0000313" key="5">
    <source>
        <dbReference type="Proteomes" id="UP000554482"/>
    </source>
</evidence>
<dbReference type="SUPFAM" id="SSF53756">
    <property type="entry name" value="UDP-Glycosyltransferase/glycogen phosphorylase"/>
    <property type="match status" value="1"/>
</dbReference>
<keyword evidence="5" id="KW-1185">Reference proteome</keyword>
<keyword evidence="3 4" id="KW-0808">Transferase</keyword>
<organism evidence="4 5">
    <name type="scientific">Thalictrum thalictroides</name>
    <name type="common">Rue-anemone</name>
    <name type="synonym">Anemone thalictroides</name>
    <dbReference type="NCBI Taxonomy" id="46969"/>
    <lineage>
        <taxon>Eukaryota</taxon>
        <taxon>Viridiplantae</taxon>
        <taxon>Streptophyta</taxon>
        <taxon>Embryophyta</taxon>
        <taxon>Tracheophyta</taxon>
        <taxon>Spermatophyta</taxon>
        <taxon>Magnoliopsida</taxon>
        <taxon>Ranunculales</taxon>
        <taxon>Ranunculaceae</taxon>
        <taxon>Thalictroideae</taxon>
        <taxon>Thalictrum</taxon>
    </lineage>
</organism>
<proteinExistence type="inferred from homology"/>
<dbReference type="CDD" id="cd03784">
    <property type="entry name" value="GT1_Gtf-like"/>
    <property type="match status" value="1"/>
</dbReference>
<dbReference type="OrthoDB" id="5835829at2759"/>
<name>A0A7J6VTP6_THATH</name>
<dbReference type="Proteomes" id="UP000554482">
    <property type="component" value="Unassembled WGS sequence"/>
</dbReference>
<dbReference type="GO" id="GO:0080044">
    <property type="term" value="F:quercetin 7-O-glucosyltransferase activity"/>
    <property type="evidence" value="ECO:0007669"/>
    <property type="project" value="TreeGrafter"/>
</dbReference>
<dbReference type="AlphaFoldDB" id="A0A7J6VTP6"/>
<dbReference type="InterPro" id="IPR002213">
    <property type="entry name" value="UDP_glucos_trans"/>
</dbReference>
<reference evidence="4 5" key="1">
    <citation type="submission" date="2020-06" db="EMBL/GenBank/DDBJ databases">
        <title>Transcriptomic and genomic resources for Thalictrum thalictroides and T. hernandezii: Facilitating candidate gene discovery in an emerging model plant lineage.</title>
        <authorList>
            <person name="Arias T."/>
            <person name="Riano-Pachon D.M."/>
            <person name="Di Stilio V.S."/>
        </authorList>
    </citation>
    <scope>NUCLEOTIDE SEQUENCE [LARGE SCALE GENOMIC DNA]</scope>
    <source>
        <strain evidence="5">cv. WT478/WT964</strain>
        <tissue evidence="4">Leaves</tissue>
    </source>
</reference>